<proteinExistence type="predicted"/>
<dbReference type="SUPFAM" id="SSF54211">
    <property type="entry name" value="Ribosomal protein S5 domain 2-like"/>
    <property type="match status" value="1"/>
</dbReference>
<dbReference type="Pfam" id="PF00013">
    <property type="entry name" value="KH_1"/>
    <property type="match status" value="1"/>
</dbReference>
<dbReference type="GO" id="GO:0004654">
    <property type="term" value="F:polyribonucleotide nucleotidyltransferase activity"/>
    <property type="evidence" value="ECO:0007669"/>
    <property type="project" value="InterPro"/>
</dbReference>
<sequence length="311" mass="35092">MRKLWQEKQVRLDGRSAQEIRSLEIQIDYLPNVHGSAVFARGETKVLSVVAIGKISEKQLVDNIFNRSYKHFIHHYNFPPFSVNEIASYRAVSRREIGHGELVEKTFDYLIPQSSVFPYTTRVVSEVLASDGSSSQASICATSLALMTAGVPLIRPAAGIALGLFEGQTYSDINGLEDKLGEMDFKIAGTEKGICSVQLDVKNQGISQELLTECLEKARQTRFYLLEEMKKYIFHPRPHLATQVIKCRRFMVAPEKIGLIIGTRGKTINQLTEETGATIEVQTDGYILIYHQAEEKLEKTYQMIQKIINTF</sequence>
<dbReference type="AlphaFoldDB" id="A0A9N9CLJ8"/>
<gene>
    <name evidence="7" type="ORF">AGERDE_LOCUS9355</name>
</gene>
<dbReference type="InterPro" id="IPR020568">
    <property type="entry name" value="Ribosomal_Su5_D2-typ_SF"/>
</dbReference>
<name>A0A9N9CLJ8_9GLOM</name>
<reference evidence="7" key="1">
    <citation type="submission" date="2021-06" db="EMBL/GenBank/DDBJ databases">
        <authorList>
            <person name="Kallberg Y."/>
            <person name="Tangrot J."/>
            <person name="Rosling A."/>
        </authorList>
    </citation>
    <scope>NUCLEOTIDE SEQUENCE</scope>
    <source>
        <strain evidence="7">MT106</strain>
    </source>
</reference>
<dbReference type="InterPro" id="IPR015847">
    <property type="entry name" value="ExoRNase_PH_dom2"/>
</dbReference>
<dbReference type="PANTHER" id="PTHR11252:SF0">
    <property type="entry name" value="POLYRIBONUCLEOTIDE NUCLEOTIDYLTRANSFERASE 1, MITOCHONDRIAL"/>
    <property type="match status" value="1"/>
</dbReference>
<dbReference type="InterPro" id="IPR027408">
    <property type="entry name" value="PNPase/RNase_PH_dom_sf"/>
</dbReference>
<dbReference type="OrthoDB" id="437922at2759"/>
<dbReference type="SUPFAM" id="SSF55666">
    <property type="entry name" value="Ribonuclease PH domain 2-like"/>
    <property type="match status" value="1"/>
</dbReference>
<dbReference type="Proteomes" id="UP000789831">
    <property type="component" value="Unassembled WGS sequence"/>
</dbReference>
<dbReference type="InterPro" id="IPR012162">
    <property type="entry name" value="PNPase"/>
</dbReference>
<dbReference type="EMBL" id="CAJVPL010002304">
    <property type="protein sequence ID" value="CAG8606215.1"/>
    <property type="molecule type" value="Genomic_DNA"/>
</dbReference>
<dbReference type="GO" id="GO:0003723">
    <property type="term" value="F:RNA binding"/>
    <property type="evidence" value="ECO:0007669"/>
    <property type="project" value="UniProtKB-UniRule"/>
</dbReference>
<evidence type="ECO:0000313" key="8">
    <source>
        <dbReference type="Proteomes" id="UP000789831"/>
    </source>
</evidence>
<dbReference type="SMART" id="SM00322">
    <property type="entry name" value="KH"/>
    <property type="match status" value="1"/>
</dbReference>
<organism evidence="7 8">
    <name type="scientific">Ambispora gerdemannii</name>
    <dbReference type="NCBI Taxonomy" id="144530"/>
    <lineage>
        <taxon>Eukaryota</taxon>
        <taxon>Fungi</taxon>
        <taxon>Fungi incertae sedis</taxon>
        <taxon>Mucoromycota</taxon>
        <taxon>Glomeromycotina</taxon>
        <taxon>Glomeromycetes</taxon>
        <taxon>Archaeosporales</taxon>
        <taxon>Ambisporaceae</taxon>
        <taxon>Ambispora</taxon>
    </lineage>
</organism>
<protein>
    <recommendedName>
        <fullName evidence="4">Polynucleotide phosphorylase 1</fullName>
    </recommendedName>
</protein>
<dbReference type="InterPro" id="IPR004088">
    <property type="entry name" value="KH_dom_type_1"/>
</dbReference>
<comment type="caution">
    <text evidence="7">The sequence shown here is derived from an EMBL/GenBank/DDBJ whole genome shotgun (WGS) entry which is preliminary data.</text>
</comment>
<dbReference type="FunFam" id="3.30.1370.10:FF:000001">
    <property type="entry name" value="Polyribonucleotide nucleotidyltransferase"/>
    <property type="match status" value="1"/>
</dbReference>
<dbReference type="PANTHER" id="PTHR11252">
    <property type="entry name" value="POLYRIBONUCLEOTIDE NUCLEOTIDYLTRANSFERASE"/>
    <property type="match status" value="1"/>
</dbReference>
<dbReference type="PROSITE" id="PS50084">
    <property type="entry name" value="KH_TYPE_1"/>
    <property type="match status" value="1"/>
</dbReference>
<dbReference type="CDD" id="cd02393">
    <property type="entry name" value="KH-I_PNPase"/>
    <property type="match status" value="1"/>
</dbReference>
<dbReference type="GO" id="GO:0000175">
    <property type="term" value="F:3'-5'-RNA exonuclease activity"/>
    <property type="evidence" value="ECO:0007669"/>
    <property type="project" value="TreeGrafter"/>
</dbReference>
<evidence type="ECO:0000256" key="2">
    <source>
        <dbReference type="ARBA" id="ARBA00022695"/>
    </source>
</evidence>
<evidence type="ECO:0000256" key="1">
    <source>
        <dbReference type="ARBA" id="ARBA00022679"/>
    </source>
</evidence>
<evidence type="ECO:0000256" key="4">
    <source>
        <dbReference type="ARBA" id="ARBA00031451"/>
    </source>
</evidence>
<keyword evidence="3 5" id="KW-0694">RNA-binding</keyword>
<evidence type="ECO:0000256" key="5">
    <source>
        <dbReference type="PROSITE-ProRule" id="PRU00117"/>
    </source>
</evidence>
<accession>A0A9N9CLJ8</accession>
<evidence type="ECO:0000259" key="6">
    <source>
        <dbReference type="SMART" id="SM00322"/>
    </source>
</evidence>
<keyword evidence="8" id="KW-1185">Reference proteome</keyword>
<dbReference type="GO" id="GO:0005829">
    <property type="term" value="C:cytosol"/>
    <property type="evidence" value="ECO:0007669"/>
    <property type="project" value="TreeGrafter"/>
</dbReference>
<dbReference type="InterPro" id="IPR036345">
    <property type="entry name" value="ExoRNase_PH_dom2_sf"/>
</dbReference>
<dbReference type="GO" id="GO:0006402">
    <property type="term" value="P:mRNA catabolic process"/>
    <property type="evidence" value="ECO:0007669"/>
    <property type="project" value="InterPro"/>
</dbReference>
<dbReference type="InterPro" id="IPR036612">
    <property type="entry name" value="KH_dom_type_1_sf"/>
</dbReference>
<dbReference type="InterPro" id="IPR004087">
    <property type="entry name" value="KH_dom"/>
</dbReference>
<dbReference type="Gene3D" id="3.30.1370.10">
    <property type="entry name" value="K Homology domain, type 1"/>
    <property type="match status" value="1"/>
</dbReference>
<keyword evidence="1" id="KW-0808">Transferase</keyword>
<evidence type="ECO:0000256" key="3">
    <source>
        <dbReference type="ARBA" id="ARBA00022884"/>
    </source>
</evidence>
<dbReference type="InterPro" id="IPR001247">
    <property type="entry name" value="ExoRNase_PH_dom1"/>
</dbReference>
<dbReference type="SUPFAM" id="SSF54791">
    <property type="entry name" value="Eukaryotic type KH-domain (KH-domain type I)"/>
    <property type="match status" value="1"/>
</dbReference>
<dbReference type="Pfam" id="PF03725">
    <property type="entry name" value="RNase_PH_C"/>
    <property type="match status" value="1"/>
</dbReference>
<dbReference type="Pfam" id="PF01138">
    <property type="entry name" value="RNase_PH"/>
    <property type="match status" value="1"/>
</dbReference>
<dbReference type="GO" id="GO:0000176">
    <property type="term" value="C:nuclear exosome (RNase complex)"/>
    <property type="evidence" value="ECO:0007669"/>
    <property type="project" value="UniProtKB-ARBA"/>
</dbReference>
<feature type="domain" description="K Homology" evidence="6">
    <location>
        <begin position="244"/>
        <end position="309"/>
    </location>
</feature>
<keyword evidence="2" id="KW-0548">Nucleotidyltransferase</keyword>
<evidence type="ECO:0000313" key="7">
    <source>
        <dbReference type="EMBL" id="CAG8606215.1"/>
    </source>
</evidence>
<dbReference type="Gene3D" id="3.30.230.70">
    <property type="entry name" value="GHMP Kinase, N-terminal domain"/>
    <property type="match status" value="1"/>
</dbReference>